<feature type="transmembrane region" description="Helical" evidence="4">
    <location>
        <begin position="64"/>
        <end position="84"/>
    </location>
</feature>
<feature type="transmembrane region" description="Helical" evidence="4">
    <location>
        <begin position="154"/>
        <end position="178"/>
    </location>
</feature>
<dbReference type="InterPro" id="IPR011701">
    <property type="entry name" value="MFS"/>
</dbReference>
<feature type="transmembrane region" description="Helical" evidence="4">
    <location>
        <begin position="119"/>
        <end position="142"/>
    </location>
</feature>
<evidence type="ECO:0000313" key="6">
    <source>
        <dbReference type="EMBL" id="MBH1788873.1"/>
    </source>
</evidence>
<protein>
    <submittedName>
        <fullName evidence="6">MFS transporter</fullName>
    </submittedName>
</protein>
<feature type="transmembrane region" description="Helical" evidence="4">
    <location>
        <begin position="385"/>
        <end position="405"/>
    </location>
</feature>
<accession>A0AA41CGT2</accession>
<dbReference type="InterPro" id="IPR036259">
    <property type="entry name" value="MFS_trans_sf"/>
</dbReference>
<feature type="transmembrane region" description="Helical" evidence="4">
    <location>
        <begin position="239"/>
        <end position="258"/>
    </location>
</feature>
<feature type="transmembrane region" description="Helical" evidence="4">
    <location>
        <begin position="295"/>
        <end position="314"/>
    </location>
</feature>
<evidence type="ECO:0000256" key="1">
    <source>
        <dbReference type="ARBA" id="ARBA00022692"/>
    </source>
</evidence>
<dbReference type="PROSITE" id="PS50850">
    <property type="entry name" value="MFS"/>
    <property type="match status" value="1"/>
</dbReference>
<evidence type="ECO:0000256" key="3">
    <source>
        <dbReference type="ARBA" id="ARBA00023136"/>
    </source>
</evidence>
<comment type="caution">
    <text evidence="6">The sequence shown here is derived from an EMBL/GenBank/DDBJ whole genome shotgun (WGS) entry which is preliminary data.</text>
</comment>
<feature type="domain" description="Major facilitator superfamily (MFS) profile" evidence="5">
    <location>
        <begin position="30"/>
        <end position="411"/>
    </location>
</feature>
<name>A0AA41CGT2_STEMA</name>
<proteinExistence type="predicted"/>
<dbReference type="AlphaFoldDB" id="A0AA41CGT2"/>
<reference evidence="6" key="1">
    <citation type="submission" date="2020-11" db="EMBL/GenBank/DDBJ databases">
        <title>Enhanced detection system for hospital associated transmission using whole genome sequencing surveillance.</title>
        <authorList>
            <person name="Harrison L.H."/>
            <person name="Van Tyne D."/>
            <person name="Marsh J.W."/>
            <person name="Griffith M.P."/>
            <person name="Snyder D.J."/>
            <person name="Cooper V.S."/>
            <person name="Mustapha M."/>
        </authorList>
    </citation>
    <scope>NUCLEOTIDE SEQUENCE</scope>
    <source>
        <strain evidence="6">STEN00053</strain>
    </source>
</reference>
<organism evidence="6 7">
    <name type="scientific">Stenotrophomonas maltophilia</name>
    <name type="common">Pseudomonas maltophilia</name>
    <name type="synonym">Xanthomonas maltophilia</name>
    <dbReference type="NCBI Taxonomy" id="40324"/>
    <lineage>
        <taxon>Bacteria</taxon>
        <taxon>Pseudomonadati</taxon>
        <taxon>Pseudomonadota</taxon>
        <taxon>Gammaproteobacteria</taxon>
        <taxon>Lysobacterales</taxon>
        <taxon>Lysobacteraceae</taxon>
        <taxon>Stenotrophomonas</taxon>
        <taxon>Stenotrophomonas maltophilia group</taxon>
    </lineage>
</organism>
<dbReference type="PANTHER" id="PTHR42910">
    <property type="entry name" value="TRANSPORTER SCO4007-RELATED"/>
    <property type="match status" value="1"/>
</dbReference>
<evidence type="ECO:0000259" key="5">
    <source>
        <dbReference type="PROSITE" id="PS50850"/>
    </source>
</evidence>
<gene>
    <name evidence="6" type="ORF">I5V89_03190</name>
</gene>
<feature type="transmembrane region" description="Helical" evidence="4">
    <location>
        <begin position="30"/>
        <end position="49"/>
    </location>
</feature>
<dbReference type="Proteomes" id="UP000634179">
    <property type="component" value="Unassembled WGS sequence"/>
</dbReference>
<dbReference type="PANTHER" id="PTHR42910:SF1">
    <property type="entry name" value="MAJOR FACILITATOR SUPERFAMILY (MFS) PROFILE DOMAIN-CONTAINING PROTEIN"/>
    <property type="match status" value="1"/>
</dbReference>
<evidence type="ECO:0000256" key="4">
    <source>
        <dbReference type="SAM" id="Phobius"/>
    </source>
</evidence>
<evidence type="ECO:0000256" key="2">
    <source>
        <dbReference type="ARBA" id="ARBA00022989"/>
    </source>
</evidence>
<dbReference type="InterPro" id="IPR020846">
    <property type="entry name" value="MFS_dom"/>
</dbReference>
<feature type="transmembrane region" description="Helical" evidence="4">
    <location>
        <begin position="320"/>
        <end position="338"/>
    </location>
</feature>
<dbReference type="EMBL" id="JADUOV010000001">
    <property type="protein sequence ID" value="MBH1788873.1"/>
    <property type="molecule type" value="Genomic_DNA"/>
</dbReference>
<keyword evidence="1 4" id="KW-0812">Transmembrane</keyword>
<dbReference type="Gene3D" id="1.20.1250.20">
    <property type="entry name" value="MFS general substrate transporter like domains"/>
    <property type="match status" value="1"/>
</dbReference>
<feature type="transmembrane region" description="Helical" evidence="4">
    <location>
        <begin position="264"/>
        <end position="283"/>
    </location>
</feature>
<keyword evidence="2 4" id="KW-1133">Transmembrane helix</keyword>
<dbReference type="GO" id="GO:0022857">
    <property type="term" value="F:transmembrane transporter activity"/>
    <property type="evidence" value="ECO:0007669"/>
    <property type="project" value="InterPro"/>
</dbReference>
<sequence>MWLQFKTNGDSLHQVSNCNYIMSASMSRPLLTLLAVAAGASVANVYYAQPLLDRLPQAFALDRAVAGAVLAATQAGSVLALLGLLPLADRGDRRRLLRMQLMALVLALLWLAAARTAGWLLSGMLLAGLLGTALTQGLIAYTATLAPPEQRGRLVGVVQGGVFIGLLLARVVSGAVAATVGWRAVYLLSAALMAALAVLLWRRLPAVPVPAVPPRWRELLGSMLGMLRRDRALRERGPLALLLFAGLNVFWAAVPLPLSAPPLQWSTAAIGALGLAGVVGALMAARVGHWMDRGFAGRVSLGALLLMLAAWWPLLGLPQSLSLLLLGVIVLDLGGQALHVSNQALLLRAPAEQHGRLVALYMLFYAVGSGAGAAAGPWMQARHGWPAVCLLGAGIAALALLWWAAWRVVASNASAGARNGRADCR</sequence>
<feature type="transmembrane region" description="Helical" evidence="4">
    <location>
        <begin position="96"/>
        <end position="113"/>
    </location>
</feature>
<evidence type="ECO:0000313" key="7">
    <source>
        <dbReference type="Proteomes" id="UP000634179"/>
    </source>
</evidence>
<dbReference type="Pfam" id="PF07690">
    <property type="entry name" value="MFS_1"/>
    <property type="match status" value="1"/>
</dbReference>
<keyword evidence="3 4" id="KW-0472">Membrane</keyword>
<dbReference type="SUPFAM" id="SSF103473">
    <property type="entry name" value="MFS general substrate transporter"/>
    <property type="match status" value="1"/>
</dbReference>
<feature type="transmembrane region" description="Helical" evidence="4">
    <location>
        <begin position="184"/>
        <end position="201"/>
    </location>
</feature>
<feature type="transmembrane region" description="Helical" evidence="4">
    <location>
        <begin position="358"/>
        <end position="379"/>
    </location>
</feature>